<protein>
    <submittedName>
        <fullName evidence="2">Relaxase/mobilization nuclease domain-containing protein</fullName>
    </submittedName>
</protein>
<proteinExistence type="predicted"/>
<feature type="region of interest" description="Disordered" evidence="1">
    <location>
        <begin position="283"/>
        <end position="306"/>
    </location>
</feature>
<sequence>MMVRFFTHGDGSGRAAVEYLLAKEVAAYTKDRKRIAGETVRRDVPPEILAGDPDLTCHLIDSNTRKWRYTSGVVAFHADDDPSEELQAAVIADFERAAFAGLEADQVNALWVRHQHMGNVELHFLIPRVELYANRSFNAAPPGSERFFNIFRDYWNAREGWVSPEEPERKRMIKPVFDLDDRKSIKETIQTFMLQKIEAGEVRNHADIRAVLSELDGLEFKPLTEKQLEKRRRADAEEAEGGTQRRRDTRITMRIAGTSDSQNTFRLEDRIFHETWNADEYFAAKPASEGGDAKPRHRRADPADVERLRTAFVASVERRASKTRDRYARPRKTKQLDKQPDVPSDRSSCQHHSGRDSGVGGEPEGMAHGDVEDDAANVSSRGLSDLLGSLDGRAADLSGETISNRSTGAGDIRSRRDARYAWPWRLGPSGEPAARRRTRRLSHAQSERRRSLYRNPGNEVNYVTSSIDTLRGGIVTRCRGSERDLRDWFEERGRFTERIGELTERIRTVRDRIGKAFAKLGKATERASTALESWLRKQSQKLIAIEGKSDQSKIDRSYSAGPKI</sequence>
<organism evidence="2 3">
    <name type="scientific">Yoonia phaeophyticola</name>
    <dbReference type="NCBI Taxonomy" id="3137369"/>
    <lineage>
        <taxon>Bacteria</taxon>
        <taxon>Pseudomonadati</taxon>
        <taxon>Pseudomonadota</taxon>
        <taxon>Alphaproteobacteria</taxon>
        <taxon>Rhodobacterales</taxon>
        <taxon>Paracoccaceae</taxon>
        <taxon>Yoonia</taxon>
    </lineage>
</organism>
<feature type="compositionally biased region" description="Basic and acidic residues" evidence="1">
    <location>
        <begin position="319"/>
        <end position="344"/>
    </location>
</feature>
<dbReference type="RefSeq" id="WP_341365426.1">
    <property type="nucleotide sequence ID" value="NZ_CP150951.2"/>
</dbReference>
<evidence type="ECO:0000313" key="2">
    <source>
        <dbReference type="EMBL" id="WZC47305.1"/>
    </source>
</evidence>
<gene>
    <name evidence="2" type="ORF">AABB29_10140</name>
</gene>
<keyword evidence="3" id="KW-1185">Reference proteome</keyword>
<evidence type="ECO:0000256" key="1">
    <source>
        <dbReference type="SAM" id="MobiDB-lite"/>
    </source>
</evidence>
<dbReference type="EMBL" id="CP150951">
    <property type="protein sequence ID" value="WZC47305.1"/>
    <property type="molecule type" value="Genomic_DNA"/>
</dbReference>
<feature type="region of interest" description="Disordered" evidence="1">
    <location>
        <begin position="229"/>
        <end position="250"/>
    </location>
</feature>
<accession>A0ABZ2V051</accession>
<reference evidence="3" key="1">
    <citation type="submission" date="2024-04" db="EMBL/GenBank/DDBJ databases">
        <title>Phylogenomic analyses of a clade within the roseobacter group suggest taxonomic reassignments of species of the genera Aestuariivita, Citreicella, Loktanella, Nautella, Pelagibaca, Ruegeria, Thalassobius, Thiobacimonas and Tropicibacter, and the proposal o.</title>
        <authorList>
            <person name="Jeon C.O."/>
        </authorList>
    </citation>
    <scope>NUCLEOTIDE SEQUENCE [LARGE SCALE GENOMIC DNA]</scope>
    <source>
        <strain evidence="3">BS5-3</strain>
    </source>
</reference>
<evidence type="ECO:0000313" key="3">
    <source>
        <dbReference type="Proteomes" id="UP001440612"/>
    </source>
</evidence>
<name>A0ABZ2V051_9RHOB</name>
<dbReference type="Proteomes" id="UP001440612">
    <property type="component" value="Chromosome"/>
</dbReference>
<feature type="region of interest" description="Disordered" evidence="1">
    <location>
        <begin position="319"/>
        <end position="370"/>
    </location>
</feature>
<feature type="region of interest" description="Disordered" evidence="1">
    <location>
        <begin position="423"/>
        <end position="454"/>
    </location>
</feature>